<proteinExistence type="predicted"/>
<protein>
    <submittedName>
        <fullName evidence="1">Uncharacterized protein</fullName>
    </submittedName>
</protein>
<dbReference type="Gene3D" id="3.40.50.1000">
    <property type="entry name" value="HAD superfamily/HAD-like"/>
    <property type="match status" value="1"/>
</dbReference>
<evidence type="ECO:0000313" key="2">
    <source>
        <dbReference type="Proteomes" id="UP001141253"/>
    </source>
</evidence>
<name>A0ABQ9C3J5_9ROSI</name>
<evidence type="ECO:0000313" key="1">
    <source>
        <dbReference type="EMBL" id="KAJ6393405.1"/>
    </source>
</evidence>
<comment type="caution">
    <text evidence="1">The sequence shown here is derived from an EMBL/GenBank/DDBJ whole genome shotgun (WGS) entry which is preliminary data.</text>
</comment>
<dbReference type="PANTHER" id="PTHR24092:SF157">
    <property type="entry name" value="PHOSPHOLIPID-TRANSPORTING ATPASE"/>
    <property type="match status" value="1"/>
</dbReference>
<dbReference type="InterPro" id="IPR036412">
    <property type="entry name" value="HAD-like_sf"/>
</dbReference>
<gene>
    <name evidence="1" type="ORF">OIU77_022792</name>
</gene>
<dbReference type="EMBL" id="JAPFFI010000005">
    <property type="protein sequence ID" value="KAJ6393405.1"/>
    <property type="molecule type" value="Genomic_DNA"/>
</dbReference>
<dbReference type="Proteomes" id="UP001141253">
    <property type="component" value="Chromosome 1"/>
</dbReference>
<keyword evidence="2" id="KW-1185">Reference proteome</keyword>
<dbReference type="InterPro" id="IPR023214">
    <property type="entry name" value="HAD_sf"/>
</dbReference>
<organism evidence="1 2">
    <name type="scientific">Salix suchowensis</name>
    <dbReference type="NCBI Taxonomy" id="1278906"/>
    <lineage>
        <taxon>Eukaryota</taxon>
        <taxon>Viridiplantae</taxon>
        <taxon>Streptophyta</taxon>
        <taxon>Embryophyta</taxon>
        <taxon>Tracheophyta</taxon>
        <taxon>Spermatophyta</taxon>
        <taxon>Magnoliopsida</taxon>
        <taxon>eudicotyledons</taxon>
        <taxon>Gunneridae</taxon>
        <taxon>Pentapetalae</taxon>
        <taxon>rosids</taxon>
        <taxon>fabids</taxon>
        <taxon>Malpighiales</taxon>
        <taxon>Salicaceae</taxon>
        <taxon>Saliceae</taxon>
        <taxon>Salix</taxon>
    </lineage>
</organism>
<sequence>MIEKELILLGVVAVEDKLQKGVLECIDKLAQAGIKIWLLTGDKKETAINIGFSCSLLRQDMKQFHDMKEEILHQIESSYQVMCQDNSKDSPFALVVDGRALEIALKI</sequence>
<reference evidence="1" key="2">
    <citation type="journal article" date="2023" name="Int. J. Mol. Sci.">
        <title>De Novo Assembly and Annotation of 11 Diverse Shrub Willow (Salix) Genomes Reveals Novel Gene Organization in Sex-Linked Regions.</title>
        <authorList>
            <person name="Hyden B."/>
            <person name="Feng K."/>
            <person name="Yates T.B."/>
            <person name="Jawdy S."/>
            <person name="Cereghino C."/>
            <person name="Smart L.B."/>
            <person name="Muchero W."/>
        </authorList>
    </citation>
    <scope>NUCLEOTIDE SEQUENCE</scope>
    <source>
        <tissue evidence="1">Shoot tip</tissue>
    </source>
</reference>
<dbReference type="SUPFAM" id="SSF56784">
    <property type="entry name" value="HAD-like"/>
    <property type="match status" value="1"/>
</dbReference>
<dbReference type="PANTHER" id="PTHR24092">
    <property type="entry name" value="PROBABLE PHOSPHOLIPID-TRANSPORTING ATPASE"/>
    <property type="match status" value="1"/>
</dbReference>
<accession>A0ABQ9C3J5</accession>
<reference evidence="1" key="1">
    <citation type="submission" date="2022-10" db="EMBL/GenBank/DDBJ databases">
        <authorList>
            <person name="Hyden B.L."/>
            <person name="Feng K."/>
            <person name="Yates T."/>
            <person name="Jawdy S."/>
            <person name="Smart L.B."/>
            <person name="Muchero W."/>
        </authorList>
    </citation>
    <scope>NUCLEOTIDE SEQUENCE</scope>
    <source>
        <tissue evidence="1">Shoot tip</tissue>
    </source>
</reference>